<dbReference type="PANTHER" id="PTHR35218:SF9">
    <property type="entry name" value="ENDONUCLEASE_EXONUCLEASE_PHOSPHATASE DOMAIN-CONTAINING PROTEIN"/>
    <property type="match status" value="1"/>
</dbReference>
<keyword evidence="2" id="KW-1185">Reference proteome</keyword>
<dbReference type="EMBL" id="JANJYJ010000010">
    <property type="protein sequence ID" value="KAK3184849.1"/>
    <property type="molecule type" value="Genomic_DNA"/>
</dbReference>
<evidence type="ECO:0000313" key="1">
    <source>
        <dbReference type="EMBL" id="KAK3184849.1"/>
    </source>
</evidence>
<reference evidence="1" key="1">
    <citation type="journal article" date="2023" name="Plant J.">
        <title>Genome sequences and population genomics provide insights into the demographic history, inbreeding, and mutation load of two 'living fossil' tree species of Dipteronia.</title>
        <authorList>
            <person name="Feng Y."/>
            <person name="Comes H.P."/>
            <person name="Chen J."/>
            <person name="Zhu S."/>
            <person name="Lu R."/>
            <person name="Zhang X."/>
            <person name="Li P."/>
            <person name="Qiu J."/>
            <person name="Olsen K.M."/>
            <person name="Qiu Y."/>
        </authorList>
    </citation>
    <scope>NUCLEOTIDE SEQUENCE</scope>
    <source>
        <strain evidence="1">NBL</strain>
    </source>
</reference>
<dbReference type="Proteomes" id="UP001281410">
    <property type="component" value="Unassembled WGS sequence"/>
</dbReference>
<sequence length="307" mass="35365">MDCVGKSGGLMLLWCQDMYVSLLSFSKGNIDVRIKREGEPPWRFSGYYANPKHSDMRDSWELLRRLRWVDDLPWVCGGDFNDILYVYDKSGGEDFRRYSVEGERAFKFEPFWLKEEECMSVVREAWNAGGLASSMEDLKGKPSVERKGKLGGPAIKLDLSKAYDKVEWKFLEIVLQKLGFSQRTSVQSGVEIKNSLDVYERASGQQVNLQKSGIIFSPNTAVLVSKKFQFLIGFENVQTYDRWNVGIGASMLALEDLWLPCPFSFRLVSQSLRKDLVVADFIDKQGHCWDMRRLEESFLEIDRELIL</sequence>
<gene>
    <name evidence="1" type="ORF">Dsin_032135</name>
</gene>
<organism evidence="1 2">
    <name type="scientific">Dipteronia sinensis</name>
    <dbReference type="NCBI Taxonomy" id="43782"/>
    <lineage>
        <taxon>Eukaryota</taxon>
        <taxon>Viridiplantae</taxon>
        <taxon>Streptophyta</taxon>
        <taxon>Embryophyta</taxon>
        <taxon>Tracheophyta</taxon>
        <taxon>Spermatophyta</taxon>
        <taxon>Magnoliopsida</taxon>
        <taxon>eudicotyledons</taxon>
        <taxon>Gunneridae</taxon>
        <taxon>Pentapetalae</taxon>
        <taxon>rosids</taxon>
        <taxon>malvids</taxon>
        <taxon>Sapindales</taxon>
        <taxon>Sapindaceae</taxon>
        <taxon>Hippocastanoideae</taxon>
        <taxon>Acereae</taxon>
        <taxon>Dipteronia</taxon>
    </lineage>
</organism>
<proteinExistence type="predicted"/>
<protein>
    <recommendedName>
        <fullName evidence="3">Reverse transcriptase domain-containing protein</fullName>
    </recommendedName>
</protein>
<evidence type="ECO:0008006" key="3">
    <source>
        <dbReference type="Google" id="ProtNLM"/>
    </source>
</evidence>
<dbReference type="AlphaFoldDB" id="A0AAE0DT01"/>
<comment type="caution">
    <text evidence="1">The sequence shown here is derived from an EMBL/GenBank/DDBJ whole genome shotgun (WGS) entry which is preliminary data.</text>
</comment>
<accession>A0AAE0DT01</accession>
<evidence type="ECO:0000313" key="2">
    <source>
        <dbReference type="Proteomes" id="UP001281410"/>
    </source>
</evidence>
<dbReference type="PANTHER" id="PTHR35218">
    <property type="entry name" value="RNASE H DOMAIN-CONTAINING PROTEIN"/>
    <property type="match status" value="1"/>
</dbReference>
<dbReference type="InterPro" id="IPR036691">
    <property type="entry name" value="Endo/exonu/phosph_ase_sf"/>
</dbReference>
<name>A0AAE0DT01_9ROSI</name>
<dbReference type="SUPFAM" id="SSF56219">
    <property type="entry name" value="DNase I-like"/>
    <property type="match status" value="1"/>
</dbReference>